<dbReference type="AlphaFoldDB" id="A0AA35Q907"/>
<keyword evidence="3" id="KW-1185">Reference proteome</keyword>
<proteinExistence type="predicted"/>
<dbReference type="Pfam" id="PF07859">
    <property type="entry name" value="Abhydrolase_3"/>
    <property type="match status" value="1"/>
</dbReference>
<evidence type="ECO:0000313" key="2">
    <source>
        <dbReference type="EMBL" id="CAI6096765.1"/>
    </source>
</evidence>
<reference evidence="2" key="1">
    <citation type="submission" date="2023-01" db="EMBL/GenBank/DDBJ databases">
        <authorList>
            <person name="Piombo E."/>
        </authorList>
    </citation>
    <scope>NUCLEOTIDE SEQUENCE</scope>
</reference>
<dbReference type="GO" id="GO:0016787">
    <property type="term" value="F:hydrolase activity"/>
    <property type="evidence" value="ECO:0007669"/>
    <property type="project" value="InterPro"/>
</dbReference>
<sequence>MELVGPRPLMICFHAGGWITPSRLFPNYFSPWQLELAARHSALLVTPEYRMLLESSLDELIQDIEDFCQGSYKNNRVARWRCTFLSAGGFLSMSIITGLYHVESVRSVMAAYPVVDVRSQYFTDDYEKAVLGMP</sequence>
<dbReference type="SUPFAM" id="SSF53474">
    <property type="entry name" value="alpha/beta-Hydrolases"/>
    <property type="match status" value="1"/>
</dbReference>
<dbReference type="Gene3D" id="3.40.50.1820">
    <property type="entry name" value="alpha/beta hydrolase"/>
    <property type="match status" value="1"/>
</dbReference>
<organism evidence="2 3">
    <name type="scientific">Clonostachys chloroleuca</name>
    <dbReference type="NCBI Taxonomy" id="1926264"/>
    <lineage>
        <taxon>Eukaryota</taxon>
        <taxon>Fungi</taxon>
        <taxon>Dikarya</taxon>
        <taxon>Ascomycota</taxon>
        <taxon>Pezizomycotina</taxon>
        <taxon>Sordariomycetes</taxon>
        <taxon>Hypocreomycetidae</taxon>
        <taxon>Hypocreales</taxon>
        <taxon>Bionectriaceae</taxon>
        <taxon>Clonostachys</taxon>
    </lineage>
</organism>
<evidence type="ECO:0000313" key="3">
    <source>
        <dbReference type="Proteomes" id="UP001160390"/>
    </source>
</evidence>
<comment type="caution">
    <text evidence="2">The sequence shown here is derived from an EMBL/GenBank/DDBJ whole genome shotgun (WGS) entry which is preliminary data.</text>
</comment>
<evidence type="ECO:0000259" key="1">
    <source>
        <dbReference type="Pfam" id="PF07859"/>
    </source>
</evidence>
<accession>A0AA35Q907</accession>
<dbReference type="Proteomes" id="UP001160390">
    <property type="component" value="Unassembled WGS sequence"/>
</dbReference>
<dbReference type="EMBL" id="CABFNP030001284">
    <property type="protein sequence ID" value="CAI6096765.1"/>
    <property type="molecule type" value="Genomic_DNA"/>
</dbReference>
<protein>
    <recommendedName>
        <fullName evidence="1">Alpha/beta hydrolase fold-3 domain-containing protein</fullName>
    </recommendedName>
</protein>
<name>A0AA35Q907_9HYPO</name>
<dbReference type="InterPro" id="IPR013094">
    <property type="entry name" value="AB_hydrolase_3"/>
</dbReference>
<dbReference type="InterPro" id="IPR029058">
    <property type="entry name" value="AB_hydrolase_fold"/>
</dbReference>
<feature type="domain" description="Alpha/beta hydrolase fold-3" evidence="1">
    <location>
        <begin position="10"/>
        <end position="120"/>
    </location>
</feature>
<gene>
    <name evidence="2" type="ORF">CCHLO57077_00003230</name>
</gene>